<dbReference type="SUPFAM" id="SSF81301">
    <property type="entry name" value="Nucleotidyltransferase"/>
    <property type="match status" value="1"/>
</dbReference>
<keyword evidence="15" id="KW-0175">Coiled coil</keyword>
<evidence type="ECO:0000256" key="8">
    <source>
        <dbReference type="ARBA" id="ARBA00022723"/>
    </source>
</evidence>
<evidence type="ECO:0000256" key="5">
    <source>
        <dbReference type="ARBA" id="ARBA00011996"/>
    </source>
</evidence>
<evidence type="ECO:0000256" key="11">
    <source>
        <dbReference type="ARBA" id="ARBA00022840"/>
    </source>
</evidence>
<evidence type="ECO:0000256" key="9">
    <source>
        <dbReference type="ARBA" id="ARBA00022741"/>
    </source>
</evidence>
<evidence type="ECO:0000256" key="2">
    <source>
        <dbReference type="ARBA" id="ARBA00002988"/>
    </source>
</evidence>
<dbReference type="PANTHER" id="PTHR43030:SF1">
    <property type="entry name" value="PHOSPHOENOLPYRUVATE SYNTHASE"/>
    <property type="match status" value="1"/>
</dbReference>
<keyword evidence="12" id="KW-0460">Magnesium</keyword>
<evidence type="ECO:0000256" key="4">
    <source>
        <dbReference type="ARBA" id="ARBA00007837"/>
    </source>
</evidence>
<dbReference type="GO" id="GO:0006094">
    <property type="term" value="P:gluconeogenesis"/>
    <property type="evidence" value="ECO:0007669"/>
    <property type="project" value="UniProtKB-UniPathway"/>
</dbReference>
<keyword evidence="10" id="KW-0418">Kinase</keyword>
<reference evidence="18" key="1">
    <citation type="journal article" date="2020" name="mSystems">
        <title>Genome- and Community-Level Interaction Insights into Carbon Utilization and Element Cycling Functions of Hydrothermarchaeota in Hydrothermal Sediment.</title>
        <authorList>
            <person name="Zhou Z."/>
            <person name="Liu Y."/>
            <person name="Xu W."/>
            <person name="Pan J."/>
            <person name="Luo Z.H."/>
            <person name="Li M."/>
        </authorList>
    </citation>
    <scope>NUCLEOTIDE SEQUENCE [LARGE SCALE GENOMIC DNA]</scope>
    <source>
        <strain evidence="18">HyVt-577</strain>
    </source>
</reference>
<evidence type="ECO:0000256" key="14">
    <source>
        <dbReference type="ARBA" id="ARBA00047700"/>
    </source>
</evidence>
<evidence type="ECO:0000256" key="1">
    <source>
        <dbReference type="ARBA" id="ARBA00001946"/>
    </source>
</evidence>
<feature type="domain" description="Polymerase nucleotidyl transferase" evidence="17">
    <location>
        <begin position="950"/>
        <end position="1001"/>
    </location>
</feature>
<evidence type="ECO:0000313" key="18">
    <source>
        <dbReference type="EMBL" id="HGY57289.1"/>
    </source>
</evidence>
<dbReference type="Proteomes" id="UP000885779">
    <property type="component" value="Unassembled WGS sequence"/>
</dbReference>
<evidence type="ECO:0000256" key="13">
    <source>
        <dbReference type="ARBA" id="ARBA00033470"/>
    </source>
</evidence>
<dbReference type="GO" id="GO:0005524">
    <property type="term" value="F:ATP binding"/>
    <property type="evidence" value="ECO:0007669"/>
    <property type="project" value="UniProtKB-KW"/>
</dbReference>
<dbReference type="PANTHER" id="PTHR43030">
    <property type="entry name" value="PHOSPHOENOLPYRUVATE SYNTHASE"/>
    <property type="match status" value="1"/>
</dbReference>
<dbReference type="EMBL" id="DRQG01000151">
    <property type="protein sequence ID" value="HGY57289.1"/>
    <property type="molecule type" value="Genomic_DNA"/>
</dbReference>
<dbReference type="InterPro" id="IPR002934">
    <property type="entry name" value="Polymerase_NTP_transf_dom"/>
</dbReference>
<dbReference type="EC" id="2.7.9.2" evidence="5"/>
<dbReference type="Gene3D" id="3.30.460.10">
    <property type="entry name" value="Beta Polymerase, domain 2"/>
    <property type="match status" value="1"/>
</dbReference>
<comment type="function">
    <text evidence="2">Catalyzes the phosphorylation of pyruvate to phosphoenolpyruvate.</text>
</comment>
<feature type="domain" description="Pyruvate phosphate dikinase AMP/ATP-binding" evidence="16">
    <location>
        <begin position="347"/>
        <end position="725"/>
    </location>
</feature>
<dbReference type="Gene3D" id="3.30.470.20">
    <property type="entry name" value="ATP-grasp fold, B domain"/>
    <property type="match status" value="1"/>
</dbReference>
<dbReference type="UniPathway" id="UPA00138"/>
<evidence type="ECO:0000256" key="15">
    <source>
        <dbReference type="SAM" id="Coils"/>
    </source>
</evidence>
<dbReference type="InterPro" id="IPR043519">
    <property type="entry name" value="NT_sf"/>
</dbReference>
<evidence type="ECO:0000256" key="3">
    <source>
        <dbReference type="ARBA" id="ARBA00004742"/>
    </source>
</evidence>
<comment type="cofactor">
    <cofactor evidence="1">
        <name>Mg(2+)</name>
        <dbReference type="ChEBI" id="CHEBI:18420"/>
    </cofactor>
</comment>
<dbReference type="InterPro" id="IPR013815">
    <property type="entry name" value="ATP_grasp_subdomain_1"/>
</dbReference>
<evidence type="ECO:0000256" key="6">
    <source>
        <dbReference type="ARBA" id="ARBA00021623"/>
    </source>
</evidence>
<keyword evidence="7" id="KW-0808">Transferase</keyword>
<evidence type="ECO:0000259" key="16">
    <source>
        <dbReference type="Pfam" id="PF01326"/>
    </source>
</evidence>
<dbReference type="GO" id="GO:0046872">
    <property type="term" value="F:metal ion binding"/>
    <property type="evidence" value="ECO:0007669"/>
    <property type="project" value="UniProtKB-KW"/>
</dbReference>
<dbReference type="SUPFAM" id="SSF56059">
    <property type="entry name" value="Glutathione synthetase ATP-binding domain-like"/>
    <property type="match status" value="1"/>
</dbReference>
<dbReference type="Gene3D" id="3.30.1490.20">
    <property type="entry name" value="ATP-grasp fold, A domain"/>
    <property type="match status" value="1"/>
</dbReference>
<keyword evidence="9" id="KW-0547">Nucleotide-binding</keyword>
<sequence>MNTTQQNLDKLIDTLEERVKELNCLYEVEELLHKPDISSEEIFTELVKIIPPAMQYPEACAVKIEYGDRTYTSDNYQDSPWALNSDLRVNNRTVGNIRVCYCEEKPELEVGPFLVDEKELIDSISQRVSNFIMYQKLKQVFNRWASTKEGMSGQKPGEWKVVLELIRRTDLDLYGRISRKMLNHLVWKGVEESEELLQEFAPSSTYDFDEVSGESNIPLEKRTLTTSNALIQKVYEIAVRHLSNEELLGLIQKWMQQDKTAFLVRAVSTKNTSINEIADAIRRYYQLTPEGMELTPSSLLGVRAGLIRRIFSDQLEFINIAKNYIRVTDFRDLLPRVIYPANSHGKLGGKSAGVILAHRILRKAAENNELLQDIKIPKSWFITSDVMIYFMHFNNLEEILEQKYKDISEVRKEYPHVVLLFKNSHFPPDIVQGLSMALDDFGEVPLVVRSSSLLEDRLGSAFAGKYKSLFIANQGSKSDRLNALLDAIAEVYASTVGPDPIGYRAERGLLDFHEEMGIIIQEVVGQRVGNYYLPSFAGVAFSNNEFRWSPRIKKEDGLIRLVPGLGTRAVDRLSDDYPILIAPGQPGLRANVSVDEIVRYSPQKVDVVNLKANRFETIELRQLLREFGNEYPGIEKLASVFEHGHLKPPTFNTDFAEDDIIITADGLIRNSRFVEQMRHILKELQKAMATPVDIEFASDGNDFYLLQCRPQSYSKYDAPAEIPKNIPAERILFTAERYVTNGQLRNINFIVYVDPDGYAALSSRDELLAVGKLIGQLNKTLPPREFILMGPGRWGSRGDIKLGVSVTYSEINNTAMLIEIARKKGNYVPDLSFGTHFFQDLVEANIRYLPLYPDEKGIVFNEKFLTKSPNALYEILPAFSHLSNVVHVIDVKQAANGMQLNVLMNADEDKAVALFAPPGSIASTDQEFKLQVESTGAEHARWRLRFAEKIAEQLDPTRLGVKALYLLGSTHDATAQAGSDIDLLVLFEGNEQQKRDLQNWLEGWSRCLDEINYLRTGFKAGGLLDVHLVDAKDIKNKEDIFSKFDLIDKSGIRELPLHQPEKTKK</sequence>
<dbReference type="InterPro" id="IPR002192">
    <property type="entry name" value="PPDK_AMP/ATP-bd"/>
</dbReference>
<evidence type="ECO:0000256" key="10">
    <source>
        <dbReference type="ARBA" id="ARBA00022777"/>
    </source>
</evidence>
<gene>
    <name evidence="18" type="ORF">ENK44_16395</name>
</gene>
<comment type="pathway">
    <text evidence="3">Carbohydrate biosynthesis; gluconeogenesis.</text>
</comment>
<keyword evidence="18" id="KW-0670">Pyruvate</keyword>
<comment type="catalytic activity">
    <reaction evidence="14">
        <text>pyruvate + ATP + H2O = phosphoenolpyruvate + AMP + phosphate + 2 H(+)</text>
        <dbReference type="Rhea" id="RHEA:11364"/>
        <dbReference type="ChEBI" id="CHEBI:15361"/>
        <dbReference type="ChEBI" id="CHEBI:15377"/>
        <dbReference type="ChEBI" id="CHEBI:15378"/>
        <dbReference type="ChEBI" id="CHEBI:30616"/>
        <dbReference type="ChEBI" id="CHEBI:43474"/>
        <dbReference type="ChEBI" id="CHEBI:58702"/>
        <dbReference type="ChEBI" id="CHEBI:456215"/>
        <dbReference type="EC" id="2.7.9.2"/>
    </reaction>
</comment>
<dbReference type="GO" id="GO:0016779">
    <property type="term" value="F:nucleotidyltransferase activity"/>
    <property type="evidence" value="ECO:0007669"/>
    <property type="project" value="InterPro"/>
</dbReference>
<comment type="caution">
    <text evidence="18">The sequence shown here is derived from an EMBL/GenBank/DDBJ whole genome shotgun (WGS) entry which is preliminary data.</text>
</comment>
<accession>A0A7V4WWD0</accession>
<keyword evidence="8" id="KW-0479">Metal-binding</keyword>
<dbReference type="GO" id="GO:0008986">
    <property type="term" value="F:pyruvate, water dikinase activity"/>
    <property type="evidence" value="ECO:0007669"/>
    <property type="project" value="UniProtKB-EC"/>
</dbReference>
<evidence type="ECO:0000256" key="12">
    <source>
        <dbReference type="ARBA" id="ARBA00022842"/>
    </source>
</evidence>
<dbReference type="AlphaFoldDB" id="A0A7V4WWD0"/>
<dbReference type="Pfam" id="PF01326">
    <property type="entry name" value="PPDK_N"/>
    <property type="match status" value="1"/>
</dbReference>
<comment type="similarity">
    <text evidence="4">Belongs to the PEP-utilizing enzyme family.</text>
</comment>
<name>A0A7V4WWD0_CALAY</name>
<evidence type="ECO:0000256" key="7">
    <source>
        <dbReference type="ARBA" id="ARBA00022679"/>
    </source>
</evidence>
<organism evidence="18">
    <name type="scientific">Caldithrix abyssi</name>
    <dbReference type="NCBI Taxonomy" id="187145"/>
    <lineage>
        <taxon>Bacteria</taxon>
        <taxon>Pseudomonadati</taxon>
        <taxon>Calditrichota</taxon>
        <taxon>Calditrichia</taxon>
        <taxon>Calditrichales</taxon>
        <taxon>Calditrichaceae</taxon>
        <taxon>Caldithrix</taxon>
    </lineage>
</organism>
<feature type="coiled-coil region" evidence="15">
    <location>
        <begin position="5"/>
        <end position="32"/>
    </location>
</feature>
<protein>
    <recommendedName>
        <fullName evidence="6">Phosphoenolpyruvate synthase</fullName>
        <ecNumber evidence="5">2.7.9.2</ecNumber>
    </recommendedName>
    <alternativeName>
        <fullName evidence="13">Pyruvate, water dikinase</fullName>
    </alternativeName>
</protein>
<dbReference type="InterPro" id="IPR006319">
    <property type="entry name" value="PEP_synth"/>
</dbReference>
<evidence type="ECO:0000259" key="17">
    <source>
        <dbReference type="Pfam" id="PF01909"/>
    </source>
</evidence>
<proteinExistence type="inferred from homology"/>
<dbReference type="Pfam" id="PF01909">
    <property type="entry name" value="NTP_transf_2"/>
    <property type="match status" value="1"/>
</dbReference>
<keyword evidence="11" id="KW-0067">ATP-binding</keyword>